<evidence type="ECO:0000256" key="3">
    <source>
        <dbReference type="ARBA" id="ARBA00022722"/>
    </source>
</evidence>
<gene>
    <name evidence="7" type="ORF">LDC_2149</name>
</gene>
<evidence type="ECO:0000256" key="4">
    <source>
        <dbReference type="ARBA" id="ARBA00022741"/>
    </source>
</evidence>
<organism evidence="7">
    <name type="scientific">sediment metagenome</name>
    <dbReference type="NCBI Taxonomy" id="749907"/>
    <lineage>
        <taxon>unclassified sequences</taxon>
        <taxon>metagenomes</taxon>
        <taxon>ecological metagenomes</taxon>
    </lineage>
</organism>
<evidence type="ECO:0000256" key="5">
    <source>
        <dbReference type="ARBA" id="ARBA00022801"/>
    </source>
</evidence>
<reference evidence="7" key="1">
    <citation type="submission" date="2010-07" db="EMBL/GenBank/DDBJ databases">
        <authorList>
            <consortium name="CONSOLIDER consortium CSD2007-00005"/>
            <person name="Guazzaroni M.-E."/>
            <person name="Richter M."/>
            <person name="Garcia-Salamanca A."/>
            <person name="Yarza P."/>
            <person name="Ferrer M."/>
        </authorList>
    </citation>
    <scope>NUCLEOTIDE SEQUENCE</scope>
</reference>
<dbReference type="PANTHER" id="PTHR34139:SF1">
    <property type="entry name" value="RNASE MJ1380-RELATED"/>
    <property type="match status" value="1"/>
</dbReference>
<accession>D9PKT0</accession>
<evidence type="ECO:0000256" key="1">
    <source>
        <dbReference type="ARBA" id="ARBA00022553"/>
    </source>
</evidence>
<dbReference type="GO" id="GO:0016787">
    <property type="term" value="F:hydrolase activity"/>
    <property type="evidence" value="ECO:0007669"/>
    <property type="project" value="UniProtKB-KW"/>
</dbReference>
<dbReference type="EMBL" id="ADZX01000636">
    <property type="protein sequence ID" value="EFK95863.1"/>
    <property type="molecule type" value="Genomic_DNA"/>
</dbReference>
<reference evidence="7" key="2">
    <citation type="journal article" date="2011" name="Microb. Ecol.">
        <title>Taxonomic and Functional Metagenomic Profiling of the Microbial Community in the Anoxic Sediment of a Sub-saline Shallow Lake (Laguna de Carrizo, Central Spain).</title>
        <authorList>
            <person name="Ferrer M."/>
            <person name="Guazzaroni M.E."/>
            <person name="Richter M."/>
            <person name="Garcia-Salamanca A."/>
            <person name="Yarza P."/>
            <person name="Suarez-Suarez A."/>
            <person name="Solano J."/>
            <person name="Alcaide M."/>
            <person name="van Dillewijn P."/>
            <person name="Molina-Henares M.A."/>
            <person name="Lopez-Cortes N."/>
            <person name="Al-Ramahi Y."/>
            <person name="Guerrero C."/>
            <person name="Acosta A."/>
            <person name="de Eugenio L.I."/>
            <person name="Martinez V."/>
            <person name="Marques S."/>
            <person name="Rojo F."/>
            <person name="Santero E."/>
            <person name="Genilloud O."/>
            <person name="Perez-Perez J."/>
            <person name="Rossello-Mora R."/>
            <person name="Ramos J.L."/>
        </authorList>
    </citation>
    <scope>NUCLEOTIDE SEQUENCE</scope>
</reference>
<dbReference type="Pfam" id="PF01934">
    <property type="entry name" value="HepT-like"/>
    <property type="match status" value="1"/>
</dbReference>
<keyword evidence="1" id="KW-0597">Phosphoprotein</keyword>
<evidence type="ECO:0000256" key="6">
    <source>
        <dbReference type="ARBA" id="ARBA00024207"/>
    </source>
</evidence>
<dbReference type="AlphaFoldDB" id="D9PKT0"/>
<keyword evidence="4" id="KW-0547">Nucleotide-binding</keyword>
<keyword evidence="2" id="KW-1277">Toxin-antitoxin system</keyword>
<evidence type="ECO:0000256" key="2">
    <source>
        <dbReference type="ARBA" id="ARBA00022649"/>
    </source>
</evidence>
<dbReference type="GO" id="GO:0004540">
    <property type="term" value="F:RNA nuclease activity"/>
    <property type="evidence" value="ECO:0007669"/>
    <property type="project" value="InterPro"/>
</dbReference>
<keyword evidence="5" id="KW-0378">Hydrolase</keyword>
<comment type="caution">
    <text evidence="7">The sequence shown here is derived from an EMBL/GenBank/DDBJ whole genome shotgun (WGS) entry which is preliminary data.</text>
</comment>
<name>D9PKT0_9ZZZZ</name>
<feature type="non-terminal residue" evidence="7">
    <location>
        <position position="1"/>
    </location>
</feature>
<sequence>RIQHVNIPWKKIAGLRDILIHVYFEVDLDLVWKIVKKNIPKLKGQITEIEDKLER</sequence>
<dbReference type="InterPro" id="IPR051813">
    <property type="entry name" value="HepT_RNase_toxin"/>
</dbReference>
<dbReference type="InterPro" id="IPR008201">
    <property type="entry name" value="HepT-like"/>
</dbReference>
<dbReference type="InterPro" id="IPR037038">
    <property type="entry name" value="HepT-like_sf"/>
</dbReference>
<dbReference type="PANTHER" id="PTHR34139">
    <property type="entry name" value="UPF0331 PROTEIN MJ0127"/>
    <property type="match status" value="1"/>
</dbReference>
<protein>
    <submittedName>
        <fullName evidence="7">Protein containing DUF86</fullName>
    </submittedName>
</protein>
<dbReference type="GO" id="GO:0110001">
    <property type="term" value="C:toxin-antitoxin complex"/>
    <property type="evidence" value="ECO:0007669"/>
    <property type="project" value="InterPro"/>
</dbReference>
<evidence type="ECO:0000313" key="7">
    <source>
        <dbReference type="EMBL" id="EFK95863.1"/>
    </source>
</evidence>
<proteinExistence type="inferred from homology"/>
<dbReference type="GO" id="GO:0000166">
    <property type="term" value="F:nucleotide binding"/>
    <property type="evidence" value="ECO:0007669"/>
    <property type="project" value="UniProtKB-KW"/>
</dbReference>
<dbReference type="Gene3D" id="1.20.120.580">
    <property type="entry name" value="bsu32300-like"/>
    <property type="match status" value="1"/>
</dbReference>
<keyword evidence="3" id="KW-0540">Nuclease</keyword>
<comment type="similarity">
    <text evidence="6">Belongs to the HepT RNase toxin family.</text>
</comment>